<evidence type="ECO:0000313" key="3">
    <source>
        <dbReference type="Proteomes" id="UP000036367"/>
    </source>
</evidence>
<dbReference type="Proteomes" id="UP000036367">
    <property type="component" value="Unassembled WGS sequence"/>
</dbReference>
<accession>A0A0J1EQB8</accession>
<dbReference type="AlphaFoldDB" id="A0A0J1EQB8"/>
<evidence type="ECO:0000256" key="1">
    <source>
        <dbReference type="SAM" id="MobiDB-lite"/>
    </source>
</evidence>
<comment type="caution">
    <text evidence="2">The sequence shown here is derived from an EMBL/GenBank/DDBJ whole genome shotgun (WGS) entry which is preliminary data.</text>
</comment>
<keyword evidence="3" id="KW-1185">Reference proteome</keyword>
<protein>
    <submittedName>
        <fullName evidence="2">Uncharacterized protein</fullName>
    </submittedName>
</protein>
<feature type="region of interest" description="Disordered" evidence="1">
    <location>
        <begin position="33"/>
        <end position="53"/>
    </location>
</feature>
<feature type="compositionally biased region" description="Low complexity" evidence="1">
    <location>
        <begin position="33"/>
        <end position="46"/>
    </location>
</feature>
<proteinExistence type="predicted"/>
<gene>
    <name evidence="2" type="ORF">RISK_000196</name>
</gene>
<evidence type="ECO:0000313" key="2">
    <source>
        <dbReference type="EMBL" id="KLU07679.1"/>
    </source>
</evidence>
<organism evidence="2 3">
    <name type="scientific">Rhodopirellula islandica</name>
    <dbReference type="NCBI Taxonomy" id="595434"/>
    <lineage>
        <taxon>Bacteria</taxon>
        <taxon>Pseudomonadati</taxon>
        <taxon>Planctomycetota</taxon>
        <taxon>Planctomycetia</taxon>
        <taxon>Pirellulales</taxon>
        <taxon>Pirellulaceae</taxon>
        <taxon>Rhodopirellula</taxon>
    </lineage>
</organism>
<sequence length="53" mass="6006">MKSHQFAFSNCQFNFFNELHSVRALTTLPRIRTTTAPPSQPAASTPPHCPHQR</sequence>
<name>A0A0J1EQB8_RHOIS</name>
<dbReference type="EMBL" id="LECT01000003">
    <property type="protein sequence ID" value="KLU07679.1"/>
    <property type="molecule type" value="Genomic_DNA"/>
</dbReference>
<reference evidence="2" key="1">
    <citation type="submission" date="2015-05" db="EMBL/GenBank/DDBJ databases">
        <title>Permanent draft genome of Rhodopirellula islandicus K833.</title>
        <authorList>
            <person name="Kizina J."/>
            <person name="Richter M."/>
            <person name="Glockner F.O."/>
            <person name="Harder J."/>
        </authorList>
    </citation>
    <scope>NUCLEOTIDE SEQUENCE [LARGE SCALE GENOMIC DNA]</scope>
    <source>
        <strain evidence="2">K833</strain>
    </source>
</reference>